<feature type="signal peptide" evidence="3">
    <location>
        <begin position="1"/>
        <end position="22"/>
    </location>
</feature>
<dbReference type="HOGENOM" id="CLU_1899317_0_0_1"/>
<evidence type="ECO:0000313" key="5">
    <source>
        <dbReference type="EMBL" id="AES76643.2"/>
    </source>
</evidence>
<evidence type="ECO:0000313" key="6">
    <source>
        <dbReference type="EnsemblPlants" id="AES76643"/>
    </source>
</evidence>
<dbReference type="EnsemblPlants" id="AES76643">
    <property type="protein sequence ID" value="AES76643"/>
    <property type="gene ID" value="MTR_6g083750"/>
</dbReference>
<organism evidence="5 7">
    <name type="scientific">Medicago truncatula</name>
    <name type="common">Barrel medic</name>
    <name type="synonym">Medicago tribuloides</name>
    <dbReference type="NCBI Taxonomy" id="3880"/>
    <lineage>
        <taxon>Eukaryota</taxon>
        <taxon>Viridiplantae</taxon>
        <taxon>Streptophyta</taxon>
        <taxon>Embryophyta</taxon>
        <taxon>Tracheophyta</taxon>
        <taxon>Spermatophyta</taxon>
        <taxon>Magnoliopsida</taxon>
        <taxon>eudicotyledons</taxon>
        <taxon>Gunneridae</taxon>
        <taxon>Pentapetalae</taxon>
        <taxon>rosids</taxon>
        <taxon>fabids</taxon>
        <taxon>Fabales</taxon>
        <taxon>Fabaceae</taxon>
        <taxon>Papilionoideae</taxon>
        <taxon>50 kb inversion clade</taxon>
        <taxon>NPAAA clade</taxon>
        <taxon>Hologalegina</taxon>
        <taxon>IRL clade</taxon>
        <taxon>Trifolieae</taxon>
        <taxon>Medicago</taxon>
    </lineage>
</organism>
<dbReference type="InterPro" id="IPR025287">
    <property type="entry name" value="WAK_GUB"/>
</dbReference>
<evidence type="ECO:0000313" key="7">
    <source>
        <dbReference type="Proteomes" id="UP000002051"/>
    </source>
</evidence>
<name>G7KMN0_MEDTR</name>
<dbReference type="eggNOG" id="KOG1187">
    <property type="taxonomic scope" value="Eukaryota"/>
</dbReference>
<dbReference type="AlphaFoldDB" id="G7KMN0"/>
<keyword evidence="7" id="KW-1185">Reference proteome</keyword>
<reference evidence="5 7" key="2">
    <citation type="journal article" date="2014" name="BMC Genomics">
        <title>An improved genome release (version Mt4.0) for the model legume Medicago truncatula.</title>
        <authorList>
            <person name="Tang H."/>
            <person name="Krishnakumar V."/>
            <person name="Bidwell S."/>
            <person name="Rosen B."/>
            <person name="Chan A."/>
            <person name="Zhou S."/>
            <person name="Gentzbittel L."/>
            <person name="Childs K.L."/>
            <person name="Yandell M."/>
            <person name="Gundlach H."/>
            <person name="Mayer K.F."/>
            <person name="Schwartz D.C."/>
            <person name="Town C.D."/>
        </authorList>
    </citation>
    <scope>GENOME REANNOTATION</scope>
    <source>
        <strain evidence="6 7">cv. Jemalong A17</strain>
    </source>
</reference>
<evidence type="ECO:0000256" key="2">
    <source>
        <dbReference type="ARBA" id="ARBA00022729"/>
    </source>
</evidence>
<accession>A0A0C3VZ45</accession>
<comment type="subcellular location">
    <subcellularLocation>
        <location evidence="1">Membrane</location>
        <topology evidence="1">Single-pass membrane protein</topology>
    </subcellularLocation>
</comment>
<keyword evidence="5" id="KW-0418">Kinase</keyword>
<dbReference type="PaxDb" id="3880-AES76643"/>
<dbReference type="EMBL" id="CM001222">
    <property type="protein sequence ID" value="AES76643.2"/>
    <property type="molecule type" value="Genomic_DNA"/>
</dbReference>
<evidence type="ECO:0000256" key="3">
    <source>
        <dbReference type="SAM" id="SignalP"/>
    </source>
</evidence>
<dbReference type="GO" id="GO:0030247">
    <property type="term" value="F:polysaccharide binding"/>
    <property type="evidence" value="ECO:0007669"/>
    <property type="project" value="InterPro"/>
</dbReference>
<proteinExistence type="predicted"/>
<keyword evidence="2 3" id="KW-0732">Signal</keyword>
<protein>
    <submittedName>
        <fullName evidence="5">Kinase superfamily protein, putative</fullName>
    </submittedName>
</protein>
<accession>G7KMN0</accession>
<reference evidence="5 7" key="1">
    <citation type="journal article" date="2011" name="Nature">
        <title>The Medicago genome provides insight into the evolution of rhizobial symbioses.</title>
        <authorList>
            <person name="Young N.D."/>
            <person name="Debelle F."/>
            <person name="Oldroyd G.E."/>
            <person name="Geurts R."/>
            <person name="Cannon S.B."/>
            <person name="Udvardi M.K."/>
            <person name="Benedito V.A."/>
            <person name="Mayer K.F."/>
            <person name="Gouzy J."/>
            <person name="Schoof H."/>
            <person name="Van de Peer Y."/>
            <person name="Proost S."/>
            <person name="Cook D.R."/>
            <person name="Meyers B.C."/>
            <person name="Spannagl M."/>
            <person name="Cheung F."/>
            <person name="De Mita S."/>
            <person name="Krishnakumar V."/>
            <person name="Gundlach H."/>
            <person name="Zhou S."/>
            <person name="Mudge J."/>
            <person name="Bharti A.K."/>
            <person name="Murray J.D."/>
            <person name="Naoumkina M.A."/>
            <person name="Rosen B."/>
            <person name="Silverstein K.A."/>
            <person name="Tang H."/>
            <person name="Rombauts S."/>
            <person name="Zhao P.X."/>
            <person name="Zhou P."/>
            <person name="Barbe V."/>
            <person name="Bardou P."/>
            <person name="Bechner M."/>
            <person name="Bellec A."/>
            <person name="Berger A."/>
            <person name="Berges H."/>
            <person name="Bidwell S."/>
            <person name="Bisseling T."/>
            <person name="Choisne N."/>
            <person name="Couloux A."/>
            <person name="Denny R."/>
            <person name="Deshpande S."/>
            <person name="Dai X."/>
            <person name="Doyle J.J."/>
            <person name="Dudez A.M."/>
            <person name="Farmer A.D."/>
            <person name="Fouteau S."/>
            <person name="Franken C."/>
            <person name="Gibelin C."/>
            <person name="Gish J."/>
            <person name="Goldstein S."/>
            <person name="Gonzalez A.J."/>
            <person name="Green P.J."/>
            <person name="Hallab A."/>
            <person name="Hartog M."/>
            <person name="Hua A."/>
            <person name="Humphray S.J."/>
            <person name="Jeong D.H."/>
            <person name="Jing Y."/>
            <person name="Jocker A."/>
            <person name="Kenton S.M."/>
            <person name="Kim D.J."/>
            <person name="Klee K."/>
            <person name="Lai H."/>
            <person name="Lang C."/>
            <person name="Lin S."/>
            <person name="Macmil S.L."/>
            <person name="Magdelenat G."/>
            <person name="Matthews L."/>
            <person name="McCorrison J."/>
            <person name="Monaghan E.L."/>
            <person name="Mun J.H."/>
            <person name="Najar F.Z."/>
            <person name="Nicholson C."/>
            <person name="Noirot C."/>
            <person name="O'Bleness M."/>
            <person name="Paule C.R."/>
            <person name="Poulain J."/>
            <person name="Prion F."/>
            <person name="Qin B."/>
            <person name="Qu C."/>
            <person name="Retzel E.F."/>
            <person name="Riddle C."/>
            <person name="Sallet E."/>
            <person name="Samain S."/>
            <person name="Samson N."/>
            <person name="Sanders I."/>
            <person name="Saurat O."/>
            <person name="Scarpelli C."/>
            <person name="Schiex T."/>
            <person name="Segurens B."/>
            <person name="Severin A.J."/>
            <person name="Sherrier D.J."/>
            <person name="Shi R."/>
            <person name="Sims S."/>
            <person name="Singer S.R."/>
            <person name="Sinharoy S."/>
            <person name="Sterck L."/>
            <person name="Viollet A."/>
            <person name="Wang B.B."/>
            <person name="Wang K."/>
            <person name="Wang M."/>
            <person name="Wang X."/>
            <person name="Warfsmann J."/>
            <person name="Weissenbach J."/>
            <person name="White D.D."/>
            <person name="White J.D."/>
            <person name="Wiley G.B."/>
            <person name="Wincker P."/>
            <person name="Xing Y."/>
            <person name="Yang L."/>
            <person name="Yao Z."/>
            <person name="Ying F."/>
            <person name="Zhai J."/>
            <person name="Zhou L."/>
            <person name="Zuber A."/>
            <person name="Denarie J."/>
            <person name="Dixon R.A."/>
            <person name="May G.D."/>
            <person name="Schwartz D.C."/>
            <person name="Rogers J."/>
            <person name="Quetier F."/>
            <person name="Town C.D."/>
            <person name="Roe B.A."/>
        </authorList>
    </citation>
    <scope>NUCLEOTIDE SEQUENCE [LARGE SCALE GENOMIC DNA]</scope>
    <source>
        <strain evidence="5">A17</strain>
        <strain evidence="6 7">cv. Jemalong A17</strain>
    </source>
</reference>
<feature type="chain" id="PRO_5014573726" evidence="3">
    <location>
        <begin position="23"/>
        <end position="134"/>
    </location>
</feature>
<sequence>MDKLIHIICFFLLTTLLQTLHCQPHQPQTNLNYSLCREESYNYGDQLSNISYPFWGHNRPSHCGGGDLFYLNCFEDQRKNFTSTILLGSQNFTVLNINLTTYTIKMRRTDLADEVCTLKFNDTYLSPNIFQFPT</sequence>
<evidence type="ECO:0000259" key="4">
    <source>
        <dbReference type="Pfam" id="PF13947"/>
    </source>
</evidence>
<gene>
    <name evidence="5" type="ordered locus">MTR_6g083750</name>
</gene>
<keyword evidence="5" id="KW-0808">Transferase</keyword>
<dbReference type="Pfam" id="PF13947">
    <property type="entry name" value="GUB_WAK_bind"/>
    <property type="match status" value="1"/>
</dbReference>
<feature type="domain" description="Wall-associated receptor kinase galacturonan-binding" evidence="4">
    <location>
        <begin position="48"/>
        <end position="107"/>
    </location>
</feature>
<dbReference type="PANTHER" id="PTHR33138">
    <property type="entry name" value="OS01G0690200 PROTEIN"/>
    <property type="match status" value="1"/>
</dbReference>
<dbReference type="PANTHER" id="PTHR33138:SF74">
    <property type="entry name" value="WALL-ASSOCIATED RECEPTOR KINASE, GALACTURONAN-BINDING DOMAIN-CONTAINING PROTEIN-RELATED"/>
    <property type="match status" value="1"/>
</dbReference>
<dbReference type="GO" id="GO:0016020">
    <property type="term" value="C:membrane"/>
    <property type="evidence" value="ECO:0007669"/>
    <property type="project" value="UniProtKB-SubCell"/>
</dbReference>
<dbReference type="GO" id="GO:0016301">
    <property type="term" value="F:kinase activity"/>
    <property type="evidence" value="ECO:0007669"/>
    <property type="project" value="UniProtKB-KW"/>
</dbReference>
<evidence type="ECO:0000256" key="1">
    <source>
        <dbReference type="ARBA" id="ARBA00004167"/>
    </source>
</evidence>
<reference evidence="6" key="3">
    <citation type="submission" date="2015-04" db="UniProtKB">
        <authorList>
            <consortium name="EnsemblPlants"/>
        </authorList>
    </citation>
    <scope>IDENTIFICATION</scope>
    <source>
        <strain evidence="6">cv. Jemalong A17</strain>
    </source>
</reference>
<dbReference type="Proteomes" id="UP000002051">
    <property type="component" value="Chromosome 6"/>
</dbReference>